<reference evidence="1" key="1">
    <citation type="submission" date="2014-11" db="EMBL/GenBank/DDBJ databases">
        <authorList>
            <person name="Amaro Gonzalez C."/>
        </authorList>
    </citation>
    <scope>NUCLEOTIDE SEQUENCE</scope>
</reference>
<reference evidence="1" key="2">
    <citation type="journal article" date="2015" name="Fish Shellfish Immunol.">
        <title>Early steps in the European eel (Anguilla anguilla)-Vibrio vulnificus interaction in the gills: Role of the RtxA13 toxin.</title>
        <authorList>
            <person name="Callol A."/>
            <person name="Pajuelo D."/>
            <person name="Ebbesson L."/>
            <person name="Teles M."/>
            <person name="MacKenzie S."/>
            <person name="Amaro C."/>
        </authorList>
    </citation>
    <scope>NUCLEOTIDE SEQUENCE</scope>
</reference>
<accession>A0A0E9S5N6</accession>
<protein>
    <submittedName>
        <fullName evidence="1">Uncharacterized protein</fullName>
    </submittedName>
</protein>
<organism evidence="1">
    <name type="scientific">Anguilla anguilla</name>
    <name type="common">European freshwater eel</name>
    <name type="synonym">Muraena anguilla</name>
    <dbReference type="NCBI Taxonomy" id="7936"/>
    <lineage>
        <taxon>Eukaryota</taxon>
        <taxon>Metazoa</taxon>
        <taxon>Chordata</taxon>
        <taxon>Craniata</taxon>
        <taxon>Vertebrata</taxon>
        <taxon>Euteleostomi</taxon>
        <taxon>Actinopterygii</taxon>
        <taxon>Neopterygii</taxon>
        <taxon>Teleostei</taxon>
        <taxon>Anguilliformes</taxon>
        <taxon>Anguillidae</taxon>
        <taxon>Anguilla</taxon>
    </lineage>
</organism>
<name>A0A0E9S5N6_ANGAN</name>
<dbReference type="AlphaFoldDB" id="A0A0E9S5N6"/>
<dbReference type="EMBL" id="GBXM01072060">
    <property type="protein sequence ID" value="JAH36517.1"/>
    <property type="molecule type" value="Transcribed_RNA"/>
</dbReference>
<evidence type="ECO:0000313" key="1">
    <source>
        <dbReference type="EMBL" id="JAH36517.1"/>
    </source>
</evidence>
<sequence>MCALPNKNTYRTCCKAFSSRKTSLLANRKRCCHQSHMIVPLTFMTD</sequence>
<proteinExistence type="predicted"/>